<dbReference type="GO" id="GO:0000287">
    <property type="term" value="F:magnesium ion binding"/>
    <property type="evidence" value="ECO:0007669"/>
    <property type="project" value="UniProtKB-UniRule"/>
</dbReference>
<gene>
    <name evidence="7 11" type="primary">glnE</name>
    <name evidence="11" type="ORF">GPUN_1367</name>
</gene>
<feature type="coiled-coil region" evidence="8">
    <location>
        <begin position="885"/>
        <end position="912"/>
    </location>
</feature>
<accession>H5TB14</accession>
<keyword evidence="6 7" id="KW-0511">Multifunctional enzyme</keyword>
<proteinExistence type="inferred from homology"/>
<dbReference type="InterPro" id="IPR043519">
    <property type="entry name" value="NT_sf"/>
</dbReference>
<keyword evidence="8" id="KW-0175">Coiled coil</keyword>
<dbReference type="CDD" id="cd05401">
    <property type="entry name" value="NT_GlnE_GlnD_like"/>
    <property type="match status" value="2"/>
</dbReference>
<dbReference type="FunFam" id="3.30.460.10:FF:000009">
    <property type="entry name" value="Bifunctional glutamine synthetase adenylyltransferase/adenylyl-removing enzyme"/>
    <property type="match status" value="1"/>
</dbReference>
<dbReference type="EMBL" id="BAET01000013">
    <property type="protein sequence ID" value="GAB55491.1"/>
    <property type="molecule type" value="Genomic_DNA"/>
</dbReference>
<dbReference type="OrthoDB" id="9759366at2"/>
<organism evidence="11 12">
    <name type="scientific">Glaciecola punicea ACAM 611</name>
    <dbReference type="NCBI Taxonomy" id="1121923"/>
    <lineage>
        <taxon>Bacteria</taxon>
        <taxon>Pseudomonadati</taxon>
        <taxon>Pseudomonadota</taxon>
        <taxon>Gammaproteobacteria</taxon>
        <taxon>Alteromonadales</taxon>
        <taxon>Alteromonadaceae</taxon>
        <taxon>Glaciecola</taxon>
    </lineage>
</organism>
<comment type="caution">
    <text evidence="11">The sequence shown here is derived from an EMBL/GenBank/DDBJ whole genome shotgun (WGS) entry which is preliminary data.</text>
</comment>
<dbReference type="EC" id="2.7.7.89" evidence="7"/>
<dbReference type="GO" id="GO:0016874">
    <property type="term" value="F:ligase activity"/>
    <property type="evidence" value="ECO:0007669"/>
    <property type="project" value="UniProtKB-KW"/>
</dbReference>
<feature type="region of interest" description="Adenylyl transferase" evidence="7">
    <location>
        <begin position="509"/>
        <end position="1023"/>
    </location>
</feature>
<dbReference type="Pfam" id="PF08335">
    <property type="entry name" value="GlnD_UR_UTase"/>
    <property type="match status" value="2"/>
</dbReference>
<dbReference type="GO" id="GO:0000820">
    <property type="term" value="P:regulation of glutamine family amino acid metabolic process"/>
    <property type="evidence" value="ECO:0007669"/>
    <property type="project" value="UniProtKB-UniRule"/>
</dbReference>
<dbReference type="InterPro" id="IPR005190">
    <property type="entry name" value="GlnE_rpt_dom"/>
</dbReference>
<keyword evidence="12" id="KW-1185">Reference proteome</keyword>
<evidence type="ECO:0000313" key="12">
    <source>
        <dbReference type="Proteomes" id="UP000053586"/>
    </source>
</evidence>
<evidence type="ECO:0000256" key="4">
    <source>
        <dbReference type="ARBA" id="ARBA00022840"/>
    </source>
</evidence>
<feature type="region of interest" description="Adenylyl removase" evidence="7">
    <location>
        <begin position="1"/>
        <end position="477"/>
    </location>
</feature>
<keyword evidence="1 7" id="KW-0808">Transferase</keyword>
<evidence type="ECO:0000256" key="3">
    <source>
        <dbReference type="ARBA" id="ARBA00022741"/>
    </source>
</evidence>
<reference evidence="11 12" key="1">
    <citation type="journal article" date="2012" name="J. Bacteriol.">
        <title>Genome sequence of proteorhodopsin-containing sea ice bacterium Glaciecola punicea ACAM 611T.</title>
        <authorList>
            <person name="Qin Q.-L."/>
            <person name="Xie B.-B."/>
            <person name="Shu Y.-L."/>
            <person name="Rong J.-C."/>
            <person name="Zhao D.-L."/>
            <person name="Zhang X.-Y."/>
            <person name="Chen X.-L."/>
            <person name="Zhou B.-C."/>
            <person name="Zhanga Y.-Z."/>
        </authorList>
    </citation>
    <scope>NUCLEOTIDE SEQUENCE [LARGE SCALE GENOMIC DNA]</scope>
    <source>
        <strain evidence="11 12">ACAM 611</strain>
    </source>
</reference>
<feature type="domain" description="Glutamate-ammonia ligase adenylyltransferase repeated" evidence="9">
    <location>
        <begin position="622"/>
        <end position="880"/>
    </location>
</feature>
<dbReference type="STRING" id="56804.BAE46_05705"/>
<dbReference type="InterPro" id="IPR023057">
    <property type="entry name" value="GlnE"/>
</dbReference>
<dbReference type="AlphaFoldDB" id="H5TB14"/>
<evidence type="ECO:0000259" key="10">
    <source>
        <dbReference type="Pfam" id="PF08335"/>
    </source>
</evidence>
<sequence length="1023" mass="116776">MEKQLQQASTDFGLLEQNFIEQALPIELLLRYEDKIVTAFAYSDFIKKVALQYPHAFSQILSNINSAFESVSTPGNLIDISFYTSAHRQLSEQLSALSDTAPTPQALEIEAGTLVRRFRHIHMLEIAFFDIHKLQSIETSLLAVSRLANSIINAAHNCLYAALCKRYGAPQNNQPLLIIAMGKLGGNELNFSSDIDLIFTYPEQGETQGHTVSKKSIEHQVFFTRLAQKLITMLDQITQDAFAYRVDMRLRPMGDSGPLVLPFSALESYYQEQGRQWERFAMQKMRIVNDTPYNQSLHDIIRPFVYRKYIDFTTIESIREMKGLIEKEVRRRQINHNIKLGEGGIREVEFFIQSLQLIHAGRHLNCQLSSILASMQAVQSSALTGDVDMRQLKDDYLYLRQVEHYLQIFNDEQTQTLPHFSSKSDEASVRDNQARLRTLLGDSDYAQSRANISGCMARIHLVFNSIVNDANKLQAPSIRAAADKRNNASDAGDESDTSNAVNTHAHSLIADALDDIWQLSLQKEEAIEALEEQLNEEAAVIFIDHILKFKKKTERAGVSPRALNSINKLMPLLLCEMVLVEGEFDDDVFTDQAQGVFYILQTISGRVTYIDLLLEYPQVRHRLLHLCKKSLWVAQQIAQYPILLDELLHPLYLDKNALSLAQYKDQCADQLRQFMLRVDVKDEEQIMDRLREFKHTNQLRIAAADISGTLAINQVSDKLTLLAEVIMQQVIDLAWQQIVSLFGHAILPSGETKQLALIAYGKFGGIELSYDSDLDIVFTHNADLSLSTDNTGTRKQISNQEFYIKLVQRICHICTTKTYNGILYDIDLRLRPSGNSGLLVSHIDTFERYQETDAWTWEHQALVRSRVVVGNASLALKFDQIRHAILCKQRDNRELKQQVLEMREKMRSHLESKIPDLIDIKQTRGGIVDVEFMVQFWILANAHKQPQITKWSDNLRLLESLQSIDTIDDTQMKNLTNAYLTLRHATHRVQLANRKLVRGGDKLSKKLVQSLKDVQHVFDTLFG</sequence>
<dbReference type="RefSeq" id="WP_006004630.1">
    <property type="nucleotide sequence ID" value="NZ_BAET01000013.1"/>
</dbReference>
<dbReference type="SUPFAM" id="SSF81593">
    <property type="entry name" value="Nucleotidyltransferase substrate binding subunit/domain"/>
    <property type="match status" value="2"/>
</dbReference>
<dbReference type="Gene3D" id="3.30.460.10">
    <property type="entry name" value="Beta Polymerase, domain 2"/>
    <property type="match status" value="2"/>
</dbReference>
<reference evidence="11 12" key="2">
    <citation type="journal article" date="2017" name="Antonie Van Leeuwenhoek">
        <title>Rhizobium rhizosphaerae sp. nov., a novel species isolated from rice rhizosphere.</title>
        <authorList>
            <person name="Zhao J.J."/>
            <person name="Zhang J."/>
            <person name="Zhang R.J."/>
            <person name="Zhang C.W."/>
            <person name="Yin H.Q."/>
            <person name="Zhang X.X."/>
        </authorList>
    </citation>
    <scope>NUCLEOTIDE SEQUENCE [LARGE SCALE GENOMIC DNA]</scope>
    <source>
        <strain evidence="11 12">ACAM 611</strain>
    </source>
</reference>
<comment type="cofactor">
    <cofactor evidence="7">
        <name>Mg(2+)</name>
        <dbReference type="ChEBI" id="CHEBI:18420"/>
    </cofactor>
</comment>
<evidence type="ECO:0000256" key="7">
    <source>
        <dbReference type="HAMAP-Rule" id="MF_00802"/>
    </source>
</evidence>
<dbReference type="Proteomes" id="UP000053586">
    <property type="component" value="Unassembled WGS sequence"/>
</dbReference>
<dbReference type="PANTHER" id="PTHR30621:SF0">
    <property type="entry name" value="BIFUNCTIONAL GLUTAMINE SYNTHETASE ADENYLYLTRANSFERASE_ADENYLYL-REMOVING ENZYME"/>
    <property type="match status" value="1"/>
</dbReference>
<evidence type="ECO:0000256" key="2">
    <source>
        <dbReference type="ARBA" id="ARBA00022695"/>
    </source>
</evidence>
<evidence type="ECO:0000256" key="8">
    <source>
        <dbReference type="SAM" id="Coils"/>
    </source>
</evidence>
<dbReference type="eggNOG" id="COG1391">
    <property type="taxonomic scope" value="Bacteria"/>
</dbReference>
<dbReference type="GO" id="GO:0047388">
    <property type="term" value="F:[glutamine synthetase]-adenylyl-L-tyrosine phosphorylase activity"/>
    <property type="evidence" value="ECO:0007669"/>
    <property type="project" value="UniProtKB-EC"/>
</dbReference>
<evidence type="ECO:0000259" key="9">
    <source>
        <dbReference type="Pfam" id="PF03710"/>
    </source>
</evidence>
<keyword evidence="3 7" id="KW-0547">Nucleotide-binding</keyword>
<evidence type="ECO:0000313" key="11">
    <source>
        <dbReference type="EMBL" id="GAB55491.1"/>
    </source>
</evidence>
<dbReference type="GO" id="GO:0005829">
    <property type="term" value="C:cytosol"/>
    <property type="evidence" value="ECO:0007669"/>
    <property type="project" value="TreeGrafter"/>
</dbReference>
<dbReference type="Gene3D" id="1.20.120.1510">
    <property type="match status" value="1"/>
</dbReference>
<dbReference type="Gene3D" id="1.20.120.330">
    <property type="entry name" value="Nucleotidyltransferases domain 2"/>
    <property type="match status" value="2"/>
</dbReference>
<dbReference type="EC" id="2.7.7.42" evidence="7"/>
<name>H5TB14_9ALTE</name>
<protein>
    <recommendedName>
        <fullName evidence="7">Bifunctional glutamine synthetase adenylyltransferase/adenylyl-removing enzyme</fullName>
    </recommendedName>
    <alternativeName>
        <fullName evidence="7">ATP:glutamine synthetase adenylyltransferase</fullName>
    </alternativeName>
    <alternativeName>
        <fullName evidence="7">ATase</fullName>
    </alternativeName>
    <domain>
        <recommendedName>
            <fullName evidence="7">Glutamine synthetase adenylyl-L-tyrosine phosphorylase</fullName>
            <ecNumber evidence="7">2.7.7.89</ecNumber>
        </recommendedName>
        <alternativeName>
            <fullName evidence="7">Adenylyl removase</fullName>
            <shortName evidence="7">AR</shortName>
            <shortName evidence="7">AT-N</shortName>
        </alternativeName>
    </domain>
    <domain>
        <recommendedName>
            <fullName evidence="7">Glutamine synthetase adenylyl transferase</fullName>
            <ecNumber evidence="7">2.7.7.42</ecNumber>
        </recommendedName>
        <alternativeName>
            <fullName evidence="7">Adenylyl transferase</fullName>
            <shortName evidence="7">AT</shortName>
            <shortName evidence="7">AT-C</shortName>
        </alternativeName>
    </domain>
</protein>
<evidence type="ECO:0000256" key="6">
    <source>
        <dbReference type="ARBA" id="ARBA00023268"/>
    </source>
</evidence>
<dbReference type="HAMAP" id="MF_00802">
    <property type="entry name" value="GlnE"/>
    <property type="match status" value="1"/>
</dbReference>
<dbReference type="NCBIfam" id="NF008292">
    <property type="entry name" value="PRK11072.1"/>
    <property type="match status" value="1"/>
</dbReference>
<dbReference type="GO" id="GO:0008882">
    <property type="term" value="F:[glutamate-ammonia-ligase] adenylyltransferase activity"/>
    <property type="evidence" value="ECO:0007669"/>
    <property type="project" value="UniProtKB-UniRule"/>
</dbReference>
<comment type="catalytic activity">
    <reaction evidence="7">
        <text>[glutamine synthetase]-L-tyrosine + ATP = [glutamine synthetase]-O(4)-(5'-adenylyl)-L-tyrosine + diphosphate</text>
        <dbReference type="Rhea" id="RHEA:18589"/>
        <dbReference type="Rhea" id="RHEA-COMP:10660"/>
        <dbReference type="Rhea" id="RHEA-COMP:10661"/>
        <dbReference type="ChEBI" id="CHEBI:30616"/>
        <dbReference type="ChEBI" id="CHEBI:33019"/>
        <dbReference type="ChEBI" id="CHEBI:46858"/>
        <dbReference type="ChEBI" id="CHEBI:83624"/>
        <dbReference type="EC" id="2.7.7.42"/>
    </reaction>
</comment>
<dbReference type="PANTHER" id="PTHR30621">
    <property type="entry name" value="GLUTAMINE SYNTHETASE ADENYLYLTRANSFERASE"/>
    <property type="match status" value="1"/>
</dbReference>
<comment type="similarity">
    <text evidence="7">Belongs to the GlnE family.</text>
</comment>
<keyword evidence="4 7" id="KW-0067">ATP-binding</keyword>
<feature type="domain" description="PII-uridylyltransferase/Glutamine-synthetase adenylyltransferase" evidence="10">
    <location>
        <begin position="319"/>
        <end position="462"/>
    </location>
</feature>
<evidence type="ECO:0000256" key="5">
    <source>
        <dbReference type="ARBA" id="ARBA00022842"/>
    </source>
</evidence>
<comment type="catalytic activity">
    <reaction evidence="7">
        <text>[glutamine synthetase]-O(4)-(5'-adenylyl)-L-tyrosine + phosphate = [glutamine synthetase]-L-tyrosine + ADP</text>
        <dbReference type="Rhea" id="RHEA:43716"/>
        <dbReference type="Rhea" id="RHEA-COMP:10660"/>
        <dbReference type="Rhea" id="RHEA-COMP:10661"/>
        <dbReference type="ChEBI" id="CHEBI:43474"/>
        <dbReference type="ChEBI" id="CHEBI:46858"/>
        <dbReference type="ChEBI" id="CHEBI:83624"/>
        <dbReference type="ChEBI" id="CHEBI:456216"/>
        <dbReference type="EC" id="2.7.7.89"/>
    </reaction>
</comment>
<evidence type="ECO:0000256" key="1">
    <source>
        <dbReference type="ARBA" id="ARBA00022679"/>
    </source>
</evidence>
<keyword evidence="5 7" id="KW-0460">Magnesium</keyword>
<dbReference type="SUPFAM" id="SSF81301">
    <property type="entry name" value="Nucleotidyltransferase"/>
    <property type="match status" value="2"/>
</dbReference>
<feature type="domain" description="PII-uridylyltransferase/Glutamine-synthetase adenylyltransferase" evidence="10">
    <location>
        <begin position="894"/>
        <end position="995"/>
    </location>
</feature>
<dbReference type="GO" id="GO:0005524">
    <property type="term" value="F:ATP binding"/>
    <property type="evidence" value="ECO:0007669"/>
    <property type="project" value="UniProtKB-UniRule"/>
</dbReference>
<dbReference type="Pfam" id="PF03710">
    <property type="entry name" value="GlnE"/>
    <property type="match status" value="2"/>
</dbReference>
<keyword evidence="2 7" id="KW-0548">Nucleotidyltransferase</keyword>
<feature type="domain" description="Glutamate-ammonia ligase adenylyltransferase repeated" evidence="9">
    <location>
        <begin position="35"/>
        <end position="294"/>
    </location>
</feature>
<keyword evidence="11" id="KW-0436">Ligase</keyword>
<comment type="function">
    <text evidence="7">Involved in the regulation of glutamine synthetase GlnA, a key enzyme in the process to assimilate ammonia. When cellular nitrogen levels are high, the C-terminal adenylyl transferase (AT) inactivates GlnA by covalent transfer of an adenylyl group from ATP to specific tyrosine residue of GlnA, thus reducing its activity. Conversely, when nitrogen levels are low, the N-terminal adenylyl removase (AR) activates GlnA by removing the adenylyl group by phosphorolysis, increasing its activity. The regulatory region of GlnE binds the signal transduction protein PII (GlnB) which indicates the nitrogen status of the cell.</text>
</comment>
<dbReference type="InterPro" id="IPR013546">
    <property type="entry name" value="PII_UdlTrfase/GS_AdlTrfase"/>
</dbReference>